<sequence>MFVRIRRLPAIGIVTLISLANIAGAADAPVLERWRSYAGVSWDVPRAGQAPATFPASVNAPIAGIHFDAQGTAFVSTPRLVSAAAPATLSTLDTQTMAGPARLSAFPSRQGNAVNGPASTSLRNVLGFHVDRTNGWLWALDMGFVSGETEAPPGSQKVLVLELKSGALVKAIDLQGVADRKASFLNDIVVDEARRVAYISDSGSRSAPDNKVGLIVVDLVTGTARRVLDRHPSLQVEPGVTVMAHGAEVWSGKPLQIGINGIALSPDGETLYWTVTTGTRLHALPTSILRQASASEVQIVSAIQDLGAVGGNTDGLATDARGRLYITDVTRNGIVRYDPATKAMSLLASDEGVHWPDTPAIHPDGDLVFTSSRLNDHFAGMVRAGDERSCRSMAARRSSTD</sequence>
<dbReference type="EMBL" id="CP026115">
    <property type="protein sequence ID" value="QHG65474.1"/>
    <property type="molecule type" value="Genomic_DNA"/>
</dbReference>
<dbReference type="GO" id="GO:0005576">
    <property type="term" value="C:extracellular region"/>
    <property type="evidence" value="ECO:0007669"/>
    <property type="project" value="UniProtKB-SubCell"/>
</dbReference>
<dbReference type="RefSeq" id="WP_159410807.1">
    <property type="nucleotide sequence ID" value="NZ_CP026115.2"/>
</dbReference>
<evidence type="ECO:0000256" key="1">
    <source>
        <dbReference type="ARBA" id="ARBA00004613"/>
    </source>
</evidence>
<name>A0A6I6Y1D1_PSEPU</name>
<dbReference type="Proteomes" id="UP000464480">
    <property type="component" value="Chromosome"/>
</dbReference>
<evidence type="ECO:0000256" key="3">
    <source>
        <dbReference type="SAM" id="SignalP"/>
    </source>
</evidence>
<dbReference type="Pfam" id="PF03022">
    <property type="entry name" value="MRJP"/>
    <property type="match status" value="1"/>
</dbReference>
<reference evidence="4 5" key="1">
    <citation type="submission" date="2020-02" db="EMBL/GenBank/DDBJ databases">
        <title>Pseudomonas Putida W5 Complete Genome Assembly.</title>
        <authorList>
            <person name="Yuan Z.-C."/>
            <person name="Shaw G.A."/>
            <person name="Cusano A.D."/>
            <person name="Caddey B.J."/>
            <person name="Weselowski B.J."/>
        </authorList>
    </citation>
    <scope>NUCLEOTIDE SEQUENCE [LARGE SCALE GENOMIC DNA]</scope>
    <source>
        <strain evidence="4 5">W5</strain>
    </source>
</reference>
<keyword evidence="2" id="KW-0964">Secreted</keyword>
<feature type="signal peptide" evidence="3">
    <location>
        <begin position="1"/>
        <end position="25"/>
    </location>
</feature>
<feature type="chain" id="PRO_5026044463" description="Gluconolactonase" evidence="3">
    <location>
        <begin position="26"/>
        <end position="401"/>
    </location>
</feature>
<dbReference type="Gene3D" id="2.120.10.30">
    <property type="entry name" value="TolB, C-terminal domain"/>
    <property type="match status" value="1"/>
</dbReference>
<evidence type="ECO:0000256" key="2">
    <source>
        <dbReference type="ARBA" id="ARBA00022525"/>
    </source>
</evidence>
<dbReference type="SUPFAM" id="SSF63829">
    <property type="entry name" value="Calcium-dependent phosphotriesterase"/>
    <property type="match status" value="1"/>
</dbReference>
<proteinExistence type="predicted"/>
<evidence type="ECO:0008006" key="6">
    <source>
        <dbReference type="Google" id="ProtNLM"/>
    </source>
</evidence>
<accession>A0A6I6Y1D1</accession>
<dbReference type="InterPro" id="IPR011042">
    <property type="entry name" value="6-blade_b-propeller_TolB-like"/>
</dbReference>
<dbReference type="InterPro" id="IPR017996">
    <property type="entry name" value="MRJP/yellow-related"/>
</dbReference>
<evidence type="ECO:0000313" key="4">
    <source>
        <dbReference type="EMBL" id="QHG65474.1"/>
    </source>
</evidence>
<dbReference type="PANTHER" id="PTHR10009">
    <property type="entry name" value="PROTEIN YELLOW-RELATED"/>
    <property type="match status" value="1"/>
</dbReference>
<evidence type="ECO:0000313" key="5">
    <source>
        <dbReference type="Proteomes" id="UP000464480"/>
    </source>
</evidence>
<gene>
    <name evidence="4" type="ORF">C2H86_14150</name>
</gene>
<organism evidence="4 5">
    <name type="scientific">Pseudomonas putida</name>
    <name type="common">Arthrobacter siderocapsulatus</name>
    <dbReference type="NCBI Taxonomy" id="303"/>
    <lineage>
        <taxon>Bacteria</taxon>
        <taxon>Pseudomonadati</taxon>
        <taxon>Pseudomonadota</taxon>
        <taxon>Gammaproteobacteria</taxon>
        <taxon>Pseudomonadales</taxon>
        <taxon>Pseudomonadaceae</taxon>
        <taxon>Pseudomonas</taxon>
    </lineage>
</organism>
<dbReference type="PANTHER" id="PTHR10009:SF18">
    <property type="entry name" value="PROTEIN YELLOW-LIKE PROTEIN"/>
    <property type="match status" value="1"/>
</dbReference>
<dbReference type="AlphaFoldDB" id="A0A6I6Y1D1"/>
<protein>
    <recommendedName>
        <fullName evidence="6">Gluconolactonase</fullName>
    </recommendedName>
</protein>
<comment type="subcellular location">
    <subcellularLocation>
        <location evidence="1">Secreted</location>
    </subcellularLocation>
</comment>
<keyword evidence="3" id="KW-0732">Signal</keyword>